<accession>A0A0Z8J4J4</accession>
<sequence length="328" mass="38520">MKSCWQELQIAATTDQRTIKLAYAERIKKVHPEEDPEGFKRLQHAYKSALQYAKQARPKPKQTFTEFGEQNNLENQQSATSFDFFDDRNENKTEDISHSTFDFSTFSHSEEIPEQDASEQTITANNQLFENTNFVDNIKTACKNSPYYHLLYQILISDEFNFHIRDIEIRKQLIAELSQLTFYGEEFERKKVIEQCELLGLDELALYLSQDKQKQLEDQFNTDTESIAQAAEEYLAKLLSSLELVSDFYLLLKAFRSDNFRYFVANEQFCNKLTAHLLNYYFFGPWEHRIELVQLCQNYGLNELAGYIYWIGLNNPETQKGLSTERLV</sequence>
<evidence type="ECO:0000256" key="2">
    <source>
        <dbReference type="ARBA" id="ARBA00023016"/>
    </source>
</evidence>
<evidence type="ECO:0000259" key="3">
    <source>
        <dbReference type="PROSITE" id="PS50076"/>
    </source>
</evidence>
<keyword evidence="2" id="KW-0346">Stress response</keyword>
<gene>
    <name evidence="4" type="ORF">ERS132442_00433</name>
</gene>
<name>A0A0Z8J4J4_STRSU</name>
<reference evidence="4 5" key="1">
    <citation type="submission" date="2016-02" db="EMBL/GenBank/DDBJ databases">
        <authorList>
            <consortium name="Pathogen Informatics"/>
        </authorList>
    </citation>
    <scope>NUCLEOTIDE SEQUENCE [LARGE SCALE GENOMIC DNA]</scope>
    <source>
        <strain evidence="4 5">LSS80</strain>
    </source>
</reference>
<feature type="domain" description="J" evidence="3">
    <location>
        <begin position="3"/>
        <end position="68"/>
    </location>
</feature>
<evidence type="ECO:0000313" key="5">
    <source>
        <dbReference type="Proteomes" id="UP000070960"/>
    </source>
</evidence>
<proteinExistence type="predicted"/>
<dbReference type="InterPro" id="IPR001623">
    <property type="entry name" value="DnaJ_domain"/>
</dbReference>
<evidence type="ECO:0000256" key="1">
    <source>
        <dbReference type="ARBA" id="ARBA00022705"/>
    </source>
</evidence>
<dbReference type="RefSeq" id="WP_044752541.1">
    <property type="nucleotide sequence ID" value="NZ_CECW01000079.1"/>
</dbReference>
<organism evidence="4 5">
    <name type="scientific">Streptococcus suis</name>
    <dbReference type="NCBI Taxonomy" id="1307"/>
    <lineage>
        <taxon>Bacteria</taxon>
        <taxon>Bacillati</taxon>
        <taxon>Bacillota</taxon>
        <taxon>Bacilli</taxon>
        <taxon>Lactobacillales</taxon>
        <taxon>Streptococcaceae</taxon>
        <taxon>Streptococcus</taxon>
    </lineage>
</organism>
<dbReference type="InterPro" id="IPR036869">
    <property type="entry name" value="J_dom_sf"/>
</dbReference>
<dbReference type="Proteomes" id="UP000070960">
    <property type="component" value="Unassembled WGS sequence"/>
</dbReference>
<dbReference type="GO" id="GO:0006260">
    <property type="term" value="P:DNA replication"/>
    <property type="evidence" value="ECO:0007669"/>
    <property type="project" value="UniProtKB-KW"/>
</dbReference>
<keyword evidence="1" id="KW-0235">DNA replication</keyword>
<dbReference type="SUPFAM" id="SSF46565">
    <property type="entry name" value="Chaperone J-domain"/>
    <property type="match status" value="1"/>
</dbReference>
<dbReference type="PROSITE" id="PS50076">
    <property type="entry name" value="DNAJ_2"/>
    <property type="match status" value="1"/>
</dbReference>
<dbReference type="AlphaFoldDB" id="A0A0Z8J4J4"/>
<protein>
    <recommendedName>
        <fullName evidence="3">J domain-containing protein</fullName>
    </recommendedName>
</protein>
<evidence type="ECO:0000313" key="4">
    <source>
        <dbReference type="EMBL" id="CYV47276.1"/>
    </source>
</evidence>
<dbReference type="EMBL" id="FIIE01000003">
    <property type="protein sequence ID" value="CYV47276.1"/>
    <property type="molecule type" value="Genomic_DNA"/>
</dbReference>